<reference evidence="3" key="1">
    <citation type="journal article" date="2022" name="Front. Genet.">
        <title>Chromosome-Scale Assembly of the Dendrobium nobile Genome Provides Insights Into the Molecular Mechanism of the Biosynthesis of the Medicinal Active Ingredient of Dendrobium.</title>
        <authorList>
            <person name="Xu Q."/>
            <person name="Niu S.-C."/>
            <person name="Li K.-L."/>
            <person name="Zheng P.-J."/>
            <person name="Zhang X.-J."/>
            <person name="Jia Y."/>
            <person name="Liu Y."/>
            <person name="Niu Y.-X."/>
            <person name="Yu L.-H."/>
            <person name="Chen D.-F."/>
            <person name="Zhang G.-Q."/>
        </authorList>
    </citation>
    <scope>NUCLEOTIDE SEQUENCE</scope>
    <source>
        <tissue evidence="3">Leaf</tissue>
    </source>
</reference>
<keyword evidence="1" id="KW-0812">Transmembrane</keyword>
<name>A0A8T3AXD6_DENNO</name>
<evidence type="ECO:0000256" key="1">
    <source>
        <dbReference type="SAM" id="Phobius"/>
    </source>
</evidence>
<keyword evidence="4" id="KW-1185">Reference proteome</keyword>
<evidence type="ECO:0000313" key="4">
    <source>
        <dbReference type="Proteomes" id="UP000829196"/>
    </source>
</evidence>
<feature type="chain" id="PRO_5035947603" evidence="2">
    <location>
        <begin position="23"/>
        <end position="114"/>
    </location>
</feature>
<gene>
    <name evidence="3" type="ORF">KFK09_019004</name>
</gene>
<accession>A0A8T3AXD6</accession>
<sequence>MKSCFILILCKFLLKDMNYLLASKLTPVCENLFRRTFWKIMASRRQYIYHRRGPREEVIFLCFMYLLSQWFVSVTLVGVYVTVDVDIFFSFCVRRNNLDNFGIDVLSLFLIFMC</sequence>
<keyword evidence="2" id="KW-0732">Signal</keyword>
<proteinExistence type="predicted"/>
<feature type="transmembrane region" description="Helical" evidence="1">
    <location>
        <begin position="58"/>
        <end position="81"/>
    </location>
</feature>
<protein>
    <submittedName>
        <fullName evidence="3">Uncharacterized protein</fullName>
    </submittedName>
</protein>
<dbReference type="EMBL" id="JAGYWB010000013">
    <property type="protein sequence ID" value="KAI0500787.1"/>
    <property type="molecule type" value="Genomic_DNA"/>
</dbReference>
<evidence type="ECO:0000313" key="3">
    <source>
        <dbReference type="EMBL" id="KAI0500787.1"/>
    </source>
</evidence>
<feature type="signal peptide" evidence="2">
    <location>
        <begin position="1"/>
        <end position="22"/>
    </location>
</feature>
<organism evidence="3 4">
    <name type="scientific">Dendrobium nobile</name>
    <name type="common">Orchid</name>
    <dbReference type="NCBI Taxonomy" id="94219"/>
    <lineage>
        <taxon>Eukaryota</taxon>
        <taxon>Viridiplantae</taxon>
        <taxon>Streptophyta</taxon>
        <taxon>Embryophyta</taxon>
        <taxon>Tracheophyta</taxon>
        <taxon>Spermatophyta</taxon>
        <taxon>Magnoliopsida</taxon>
        <taxon>Liliopsida</taxon>
        <taxon>Asparagales</taxon>
        <taxon>Orchidaceae</taxon>
        <taxon>Epidendroideae</taxon>
        <taxon>Malaxideae</taxon>
        <taxon>Dendrobiinae</taxon>
        <taxon>Dendrobium</taxon>
    </lineage>
</organism>
<dbReference type="AlphaFoldDB" id="A0A8T3AXD6"/>
<comment type="caution">
    <text evidence="3">The sequence shown here is derived from an EMBL/GenBank/DDBJ whole genome shotgun (WGS) entry which is preliminary data.</text>
</comment>
<evidence type="ECO:0000256" key="2">
    <source>
        <dbReference type="SAM" id="SignalP"/>
    </source>
</evidence>
<keyword evidence="1" id="KW-1133">Transmembrane helix</keyword>
<keyword evidence="1" id="KW-0472">Membrane</keyword>
<dbReference type="Proteomes" id="UP000829196">
    <property type="component" value="Unassembled WGS sequence"/>
</dbReference>